<feature type="transmembrane region" description="Helical" evidence="1">
    <location>
        <begin position="7"/>
        <end position="26"/>
    </location>
</feature>
<keyword evidence="1" id="KW-0472">Membrane</keyword>
<evidence type="ECO:0000256" key="1">
    <source>
        <dbReference type="SAM" id="Phobius"/>
    </source>
</evidence>
<keyword evidence="1" id="KW-1133">Transmembrane helix</keyword>
<dbReference type="EMBL" id="CYHF01000006">
    <property type="protein sequence ID" value="CUA97673.1"/>
    <property type="molecule type" value="Genomic_DNA"/>
</dbReference>
<dbReference type="RefSeq" id="WP_245610011.1">
    <property type="nucleotide sequence ID" value="NZ_CYHF01000006.1"/>
</dbReference>
<reference evidence="3" key="1">
    <citation type="submission" date="2015-08" db="EMBL/GenBank/DDBJ databases">
        <authorList>
            <person name="Varghese N."/>
        </authorList>
    </citation>
    <scope>NUCLEOTIDE SEQUENCE [LARGE SCALE GENOMIC DNA]</scope>
    <source>
        <strain evidence="3">DSM 18181</strain>
    </source>
</reference>
<gene>
    <name evidence="2" type="ORF">Ga0061069_10645</name>
</gene>
<dbReference type="InterPro" id="IPR046513">
    <property type="entry name" value="DUF6691"/>
</dbReference>
<feature type="transmembrane region" description="Helical" evidence="1">
    <location>
        <begin position="46"/>
        <end position="64"/>
    </location>
</feature>
<dbReference type="STRING" id="339866.GCA_001418255_01838"/>
<dbReference type="Pfam" id="PF20398">
    <property type="entry name" value="DUF6691"/>
    <property type="match status" value="1"/>
</dbReference>
<feature type="transmembrane region" description="Helical" evidence="1">
    <location>
        <begin position="84"/>
        <end position="104"/>
    </location>
</feature>
<keyword evidence="3" id="KW-1185">Reference proteome</keyword>
<accession>A0A0K6I3Q8</accession>
<organism evidence="2 3">
    <name type="scientific">Thiomonas bhubaneswarensis</name>
    <dbReference type="NCBI Taxonomy" id="339866"/>
    <lineage>
        <taxon>Bacteria</taxon>
        <taxon>Pseudomonadati</taxon>
        <taxon>Pseudomonadota</taxon>
        <taxon>Betaproteobacteria</taxon>
        <taxon>Burkholderiales</taxon>
        <taxon>Thiomonas</taxon>
    </lineage>
</organism>
<sequence length="141" mass="14757">MQRVPPAAVMLSALFAGGLFGFGLALSTMVKPESILQFLMLKDLGLLLVMGGAAGVTFIAYHLLPRLMKRPVFGVVFGKHPSHLDARTLIGAAIFGVGWGLSGVCPGPAIAGLGVGNWPLLLSIVGILIGAWLHGRFFGKH</sequence>
<proteinExistence type="predicted"/>
<dbReference type="AlphaFoldDB" id="A0A0K6I3Q8"/>
<evidence type="ECO:0000313" key="2">
    <source>
        <dbReference type="EMBL" id="CUA97673.1"/>
    </source>
</evidence>
<feature type="transmembrane region" description="Helical" evidence="1">
    <location>
        <begin position="110"/>
        <end position="133"/>
    </location>
</feature>
<dbReference type="Proteomes" id="UP000183649">
    <property type="component" value="Unassembled WGS sequence"/>
</dbReference>
<name>A0A0K6I3Q8_9BURK</name>
<keyword evidence="1" id="KW-0812">Transmembrane</keyword>
<evidence type="ECO:0000313" key="3">
    <source>
        <dbReference type="Proteomes" id="UP000183649"/>
    </source>
</evidence>
<protein>
    <submittedName>
        <fullName evidence="2">Sulphur transport</fullName>
    </submittedName>
</protein>